<evidence type="ECO:0000313" key="2">
    <source>
        <dbReference type="Proteomes" id="UP001156881"/>
    </source>
</evidence>
<organism evidence="1 2">
    <name type="scientific">Methylobacterium brachythecii</name>
    <dbReference type="NCBI Taxonomy" id="1176177"/>
    <lineage>
        <taxon>Bacteria</taxon>
        <taxon>Pseudomonadati</taxon>
        <taxon>Pseudomonadota</taxon>
        <taxon>Alphaproteobacteria</taxon>
        <taxon>Hyphomicrobiales</taxon>
        <taxon>Methylobacteriaceae</taxon>
        <taxon>Methylobacterium</taxon>
    </lineage>
</organism>
<dbReference type="Proteomes" id="UP001156881">
    <property type="component" value="Unassembled WGS sequence"/>
</dbReference>
<sequence>MASLPIPGRPSPQPGWDTLFNPCDGFAKAWEGGSRLFDRGGELVDGFGNAVSLLLNRVGSAPIRVNREGTRTRRF</sequence>
<gene>
    <name evidence="1" type="ORF">GCM10007884_51660</name>
</gene>
<accession>A0ABQ6DBU9</accession>
<protein>
    <submittedName>
        <fullName evidence="1">Uncharacterized protein</fullName>
    </submittedName>
</protein>
<name>A0ABQ6DBU9_9HYPH</name>
<comment type="caution">
    <text evidence="1">The sequence shown here is derived from an EMBL/GenBank/DDBJ whole genome shotgun (WGS) entry which is preliminary data.</text>
</comment>
<evidence type="ECO:0000313" key="1">
    <source>
        <dbReference type="EMBL" id="GLS47156.1"/>
    </source>
</evidence>
<proteinExistence type="predicted"/>
<dbReference type="EMBL" id="BSPG01000227">
    <property type="protein sequence ID" value="GLS47156.1"/>
    <property type="molecule type" value="Genomic_DNA"/>
</dbReference>
<keyword evidence="2" id="KW-1185">Reference proteome</keyword>
<reference evidence="2" key="1">
    <citation type="journal article" date="2019" name="Int. J. Syst. Evol. Microbiol.">
        <title>The Global Catalogue of Microorganisms (GCM) 10K type strain sequencing project: providing services to taxonomists for standard genome sequencing and annotation.</title>
        <authorList>
            <consortium name="The Broad Institute Genomics Platform"/>
            <consortium name="The Broad Institute Genome Sequencing Center for Infectious Disease"/>
            <person name="Wu L."/>
            <person name="Ma J."/>
        </authorList>
    </citation>
    <scope>NUCLEOTIDE SEQUENCE [LARGE SCALE GENOMIC DNA]</scope>
    <source>
        <strain evidence="2">NBRC 107710</strain>
    </source>
</reference>